<evidence type="ECO:0000259" key="6">
    <source>
        <dbReference type="PROSITE" id="PS50127"/>
    </source>
</evidence>
<dbReference type="InterPro" id="IPR051838">
    <property type="entry name" value="ARTD_PARP"/>
</dbReference>
<dbReference type="GO" id="GO:0003950">
    <property type="term" value="F:NAD+ poly-ADP-ribosyltransferase activity"/>
    <property type="evidence" value="ECO:0007669"/>
    <property type="project" value="InterPro"/>
</dbReference>
<dbReference type="InterPro" id="IPR016135">
    <property type="entry name" value="UBQ-conjugating_enzyme/RWD"/>
</dbReference>
<evidence type="ECO:0000256" key="3">
    <source>
        <dbReference type="ARBA" id="ARBA00022695"/>
    </source>
</evidence>
<feature type="region of interest" description="Disordered" evidence="5">
    <location>
        <begin position="887"/>
        <end position="923"/>
    </location>
</feature>
<evidence type="ECO:0000256" key="5">
    <source>
        <dbReference type="SAM" id="MobiDB-lite"/>
    </source>
</evidence>
<dbReference type="Gene3D" id="3.10.110.10">
    <property type="entry name" value="Ubiquitin Conjugating Enzyme"/>
    <property type="match status" value="1"/>
</dbReference>
<dbReference type="InterPro" id="IPR012317">
    <property type="entry name" value="Poly(ADP-ribose)pol_cat_dom"/>
</dbReference>
<keyword evidence="1" id="KW-0328">Glycosyltransferase</keyword>
<keyword evidence="2" id="KW-0808">Transferase</keyword>
<accession>A0A0F4YZC1</accession>
<dbReference type="CDD" id="cd23802">
    <property type="entry name" value="UBCc_UBE2Q"/>
    <property type="match status" value="1"/>
</dbReference>
<gene>
    <name evidence="7" type="ORF">T310_2386</name>
</gene>
<dbReference type="GeneID" id="25314737"/>
<name>A0A0F4YZC1_RASE3</name>
<proteinExistence type="predicted"/>
<dbReference type="Proteomes" id="UP000053958">
    <property type="component" value="Unassembled WGS sequence"/>
</dbReference>
<comment type="caution">
    <text evidence="7">The sequence shown here is derived from an EMBL/GenBank/DDBJ whole genome shotgun (WGS) entry which is preliminary data.</text>
</comment>
<dbReference type="GO" id="GO:0016779">
    <property type="term" value="F:nucleotidyltransferase activity"/>
    <property type="evidence" value="ECO:0007669"/>
    <property type="project" value="UniProtKB-KW"/>
</dbReference>
<keyword evidence="3" id="KW-0548">Nucleotidyltransferase</keyword>
<dbReference type="SUPFAM" id="SSF54495">
    <property type="entry name" value="UBC-like"/>
    <property type="match status" value="1"/>
</dbReference>
<dbReference type="EMBL" id="LASV01000095">
    <property type="protein sequence ID" value="KKA23604.1"/>
    <property type="molecule type" value="Genomic_DNA"/>
</dbReference>
<feature type="region of interest" description="Disordered" evidence="5">
    <location>
        <begin position="112"/>
        <end position="140"/>
    </location>
</feature>
<protein>
    <submittedName>
        <fullName evidence="7">Ubiquitin conjugating enzyme</fullName>
    </submittedName>
</protein>
<feature type="compositionally biased region" description="Basic and acidic residues" evidence="5">
    <location>
        <begin position="112"/>
        <end position="135"/>
    </location>
</feature>
<reference evidence="7 8" key="1">
    <citation type="submission" date="2015-04" db="EMBL/GenBank/DDBJ databases">
        <authorList>
            <person name="Heijne W.H."/>
            <person name="Fedorova N.D."/>
            <person name="Nierman W.C."/>
            <person name="Vollebregt A.W."/>
            <person name="Zhao Z."/>
            <person name="Wu L."/>
            <person name="Kumar M."/>
            <person name="Stam H."/>
            <person name="van den Berg M.A."/>
            <person name="Pel H.J."/>
        </authorList>
    </citation>
    <scope>NUCLEOTIDE SEQUENCE [LARGE SCALE GENOMIC DNA]</scope>
    <source>
        <strain evidence="7 8">CBS 393.64</strain>
    </source>
</reference>
<dbReference type="Gene3D" id="3.90.228.10">
    <property type="match status" value="1"/>
</dbReference>
<evidence type="ECO:0000313" key="7">
    <source>
        <dbReference type="EMBL" id="KKA23604.1"/>
    </source>
</evidence>
<dbReference type="AlphaFoldDB" id="A0A0F4YZC1"/>
<evidence type="ECO:0000256" key="1">
    <source>
        <dbReference type="ARBA" id="ARBA00022676"/>
    </source>
</evidence>
<evidence type="ECO:0000313" key="8">
    <source>
        <dbReference type="Proteomes" id="UP000053958"/>
    </source>
</evidence>
<dbReference type="Pfam" id="PF00179">
    <property type="entry name" value="UQ_con"/>
    <property type="match status" value="1"/>
</dbReference>
<dbReference type="FunFam" id="3.10.110.10:FF:000107">
    <property type="entry name" value="Ubiquitin conjugating enzyme, putative"/>
    <property type="match status" value="1"/>
</dbReference>
<dbReference type="PANTHER" id="PTHR21328">
    <property type="entry name" value="POLY ADP-RIBOSE POLYMERASE FAMILY, MEMBER PARP"/>
    <property type="match status" value="1"/>
</dbReference>
<keyword evidence="4" id="KW-0520">NAD</keyword>
<dbReference type="STRING" id="1408163.A0A0F4YZC1"/>
<organism evidence="7 8">
    <name type="scientific">Rasamsonia emersonii (strain ATCC 16479 / CBS 393.64 / IMI 116815)</name>
    <dbReference type="NCBI Taxonomy" id="1408163"/>
    <lineage>
        <taxon>Eukaryota</taxon>
        <taxon>Fungi</taxon>
        <taxon>Dikarya</taxon>
        <taxon>Ascomycota</taxon>
        <taxon>Pezizomycotina</taxon>
        <taxon>Eurotiomycetes</taxon>
        <taxon>Eurotiomycetidae</taxon>
        <taxon>Eurotiales</taxon>
        <taxon>Trichocomaceae</taxon>
        <taxon>Rasamsonia</taxon>
    </lineage>
</organism>
<dbReference type="OrthoDB" id="109543at2759"/>
<dbReference type="Pfam" id="PF00644">
    <property type="entry name" value="PARP"/>
    <property type="match status" value="1"/>
</dbReference>
<keyword evidence="8" id="KW-1185">Reference proteome</keyword>
<dbReference type="SUPFAM" id="SSF56399">
    <property type="entry name" value="ADP-ribosylation"/>
    <property type="match status" value="1"/>
</dbReference>
<dbReference type="PROSITE" id="PS50127">
    <property type="entry name" value="UBC_2"/>
    <property type="match status" value="1"/>
</dbReference>
<dbReference type="RefSeq" id="XP_013330216.1">
    <property type="nucleotide sequence ID" value="XM_013474762.1"/>
</dbReference>
<sequence length="1192" mass="133736">MPRKDFLRDLERARRPGWFPRLSDVRAGEDDGSICFTYTAGSGSPVKIDIQALISDVSQYPHNHEYFVFSTSDNVPSAIASSLEEVQPKMAGLPVMDFLGVLSDVIENGRSPDRNLHVRSRRAGENGRNKIHSDSLSEDGTDWEFSIQDHIDGHPSDDELLPPTGNDSELKAKLRHDLCAAKAAGFKVGYLGDLTGSVIVSVSCRIAKLGISDEAMQAWGVHSNQYLVLLIRYPRQYLDFYQILHEESRVGKLLVQMHVGLCDSYKPSLASALQAFMPFANSLHDQQSLPHETDNCRKLDPLFIDRPLQTLLNERFVKIVSYRYTFGFSWAGAELYFNNSQGKLLDSEEIAGEEYFAPEDWGSSAPRFLAADHMSDTFPPARLSFPLLAMQFTLRHFVKCTEFCLICHCKTEAGFEALKPYVCSKPLCLYQYMALGMGHSLEWEILSQPYVVDLLISFTYSSALDGRLNDFPTGLGLKVPPVAECGRDFIQMFHNQVSYSSLIPDMRAPSSYAADLDPNEMKLVFQMATREPSVRPGDWIVVIGRELGGKVLPQSHWHCRVKSTEDWPSVQLGSPVIRGIPPDQRQDQKREGGNQFESVVFFVYDQNFDNLDIVEKRKAIRMLLDTLPDVDTMKAYLTGSGNDSDRLLSSWKDRISGSALDVLRWIVASNRSCIMQDDDIDPNSNSAANDNLVSGMEGYMQFRFAQGAPDKEQRFVDAVNSTVSRLKPKYPTLFAWHGSPLSNWHGIVREGLHFKQRLHGRAYGDGVYMSTDFRTSLGYCGYSNYRQWPNSKLRITMAISLNEVVNAPSEFVCNKPHFVVNQLDWIQPRYLFVKCDTGGNNNGHPTRHAAEKQRPSAVYEQNPKYPVIGPTGPVDIPITALSQRRREAYEAYTENKATPTKSKKRKSGRKAATQDADADSVETDNEDLLILLSDTEDKKEGEKEEDKEVGQTIIKPTKGKLPKLLLSCKKKITAAANSTPKTDFRPGTLSESSLKLLAPPKYATSSATKTLQQHLQTTLKIQETQPLHELGWYIDPNLITTVYQWIVELHTFEPNLPLAKDLKAAGLHSVVLEMRFPKDFPMSPPFVRVIRPRFLEFQRGGGGHVTAGGALCMELLTNSGWSPASSIESVLLQVRLALSSTDPFPARLEEGQKKGKGLPKEYSVAEAVDAYLRACRRHGWEVPPDFQRMSWG</sequence>
<evidence type="ECO:0000256" key="2">
    <source>
        <dbReference type="ARBA" id="ARBA00022679"/>
    </source>
</evidence>
<feature type="domain" description="UBC core" evidence="6">
    <location>
        <begin position="1006"/>
        <end position="1177"/>
    </location>
</feature>
<evidence type="ECO:0000256" key="4">
    <source>
        <dbReference type="ARBA" id="ARBA00023027"/>
    </source>
</evidence>
<dbReference type="InterPro" id="IPR000608">
    <property type="entry name" value="UBC"/>
</dbReference>